<keyword evidence="3" id="KW-1185">Reference proteome</keyword>
<dbReference type="InterPro" id="IPR015943">
    <property type="entry name" value="WD40/YVTN_repeat-like_dom_sf"/>
</dbReference>
<name>A0A8X6HH63_TRICU</name>
<gene>
    <name evidence="2" type="ORF">TNCT_11181</name>
</gene>
<organism evidence="2 3">
    <name type="scientific">Trichonephila clavata</name>
    <name type="common">Joro spider</name>
    <name type="synonym">Nephila clavata</name>
    <dbReference type="NCBI Taxonomy" id="2740835"/>
    <lineage>
        <taxon>Eukaryota</taxon>
        <taxon>Metazoa</taxon>
        <taxon>Ecdysozoa</taxon>
        <taxon>Arthropoda</taxon>
        <taxon>Chelicerata</taxon>
        <taxon>Arachnida</taxon>
        <taxon>Araneae</taxon>
        <taxon>Araneomorphae</taxon>
        <taxon>Entelegynae</taxon>
        <taxon>Araneoidea</taxon>
        <taxon>Nephilidae</taxon>
        <taxon>Trichonephila</taxon>
    </lineage>
</organism>
<evidence type="ECO:0000256" key="1">
    <source>
        <dbReference type="PROSITE-ProRule" id="PRU00221"/>
    </source>
</evidence>
<reference evidence="2" key="1">
    <citation type="submission" date="2020-07" db="EMBL/GenBank/DDBJ databases">
        <title>Multicomponent nature underlies the extraordinary mechanical properties of spider dragline silk.</title>
        <authorList>
            <person name="Kono N."/>
            <person name="Nakamura H."/>
            <person name="Mori M."/>
            <person name="Yoshida Y."/>
            <person name="Ohtoshi R."/>
            <person name="Malay A.D."/>
            <person name="Moran D.A.P."/>
            <person name="Tomita M."/>
            <person name="Numata K."/>
            <person name="Arakawa K."/>
        </authorList>
    </citation>
    <scope>NUCLEOTIDE SEQUENCE</scope>
</reference>
<sequence length="643" mass="73895">MEVIVFEDEKKAAASKLDEVLCSLPPNVGSVFRVADSPDGKRIGSVSGDKKVYLHDSSTGARIRRFAGHTRSCTSLAFNNSSDILATASLNGEIIVWPIDDEADILNVCQVVESIDFCSDMNLVAGAVGPLVVMWDINSGVRYGFCPTRNKEETVSFIKFTPTGLLMGITNRYYSRKETLAETSKTNSDEESDLGVIQSSLVQTRTPTYYIPNFNPSLPDEPDLSYADDDDDDIQVVEAVIKTRPNAFGEVNVRDEKGWVIIRPPPTEPSSPGEPSPHLDDLLSQITTTTLPPAELSSVLDDSSPELKRKRKKECLTKYIKSKRNRIVTNKRHFELTSIRKIKKTVNLDLSFISGEAAFYHMRRLSSIFFSIERRLEQIYISCPMPESLIFPYFHPPVIPQTNRLEGLIDFMSYECPIYLVWIYLHRRIPRVLRRINRFVQAIETRYDARDQNLCIKSDLERLMSTEYQASMICLRRLEINFEETPMENISEQIFDHRELNHQIPEVNSTRFEQSEMLYPNSLCQMHYQSWGDVPVETMPDTVHVCPVEAMPDTVHVCPLKQCLIQYMYAPLKQCLIQYMYAPLKQCLIQYMYAPLKQCLIQYMYAPLKQCLIQYMYGPLKQCLIQYMYAPLKQCLIQYMYAR</sequence>
<dbReference type="PANTHER" id="PTHR22874:SF1">
    <property type="entry name" value="ACTIVATING MOLECULE IN BECN1-REGULATED AUTOPHAGY PROTEIN 1"/>
    <property type="match status" value="1"/>
</dbReference>
<dbReference type="InterPro" id="IPR036322">
    <property type="entry name" value="WD40_repeat_dom_sf"/>
</dbReference>
<proteinExistence type="predicted"/>
<dbReference type="InterPro" id="IPR001680">
    <property type="entry name" value="WD40_rpt"/>
</dbReference>
<keyword evidence="1" id="KW-0853">WD repeat</keyword>
<protein>
    <submittedName>
        <fullName evidence="2">Uncharacterized protein</fullName>
    </submittedName>
</protein>
<evidence type="ECO:0000313" key="2">
    <source>
        <dbReference type="EMBL" id="GFR23851.1"/>
    </source>
</evidence>
<dbReference type="GO" id="GO:0000045">
    <property type="term" value="P:autophagosome assembly"/>
    <property type="evidence" value="ECO:0007669"/>
    <property type="project" value="TreeGrafter"/>
</dbReference>
<feature type="repeat" description="WD" evidence="1">
    <location>
        <begin position="66"/>
        <end position="107"/>
    </location>
</feature>
<dbReference type="AlphaFoldDB" id="A0A8X6HH63"/>
<dbReference type="OrthoDB" id="196858at2759"/>
<dbReference type="Proteomes" id="UP000887116">
    <property type="component" value="Unassembled WGS sequence"/>
</dbReference>
<dbReference type="InterPro" id="IPR052596">
    <property type="entry name" value="AMBRA1_autophagy"/>
</dbReference>
<dbReference type="GO" id="GO:0000423">
    <property type="term" value="P:mitophagy"/>
    <property type="evidence" value="ECO:0007669"/>
    <property type="project" value="TreeGrafter"/>
</dbReference>
<dbReference type="PANTHER" id="PTHR22874">
    <property type="entry name" value="ACTIVATING MOLECULE IN BECN1-REGULATED AUTOPHAGY PROTEIN 1"/>
    <property type="match status" value="1"/>
</dbReference>
<accession>A0A8X6HH63</accession>
<evidence type="ECO:0000313" key="3">
    <source>
        <dbReference type="Proteomes" id="UP000887116"/>
    </source>
</evidence>
<dbReference type="Gene3D" id="2.130.10.10">
    <property type="entry name" value="YVTN repeat-like/Quinoprotein amine dehydrogenase"/>
    <property type="match status" value="1"/>
</dbReference>
<dbReference type="GO" id="GO:0080008">
    <property type="term" value="C:Cul4-RING E3 ubiquitin ligase complex"/>
    <property type="evidence" value="ECO:0007669"/>
    <property type="project" value="TreeGrafter"/>
</dbReference>
<dbReference type="PROSITE" id="PS50294">
    <property type="entry name" value="WD_REPEATS_REGION"/>
    <property type="match status" value="1"/>
</dbReference>
<dbReference type="SMART" id="SM00320">
    <property type="entry name" value="WD40"/>
    <property type="match status" value="3"/>
</dbReference>
<dbReference type="GO" id="GO:1990756">
    <property type="term" value="F:ubiquitin-like ligase-substrate adaptor activity"/>
    <property type="evidence" value="ECO:0007669"/>
    <property type="project" value="TreeGrafter"/>
</dbReference>
<dbReference type="EMBL" id="BMAO01008487">
    <property type="protein sequence ID" value="GFR23851.1"/>
    <property type="molecule type" value="Genomic_DNA"/>
</dbReference>
<dbReference type="SUPFAM" id="SSF50978">
    <property type="entry name" value="WD40 repeat-like"/>
    <property type="match status" value="1"/>
</dbReference>
<dbReference type="PROSITE" id="PS50082">
    <property type="entry name" value="WD_REPEATS_2"/>
    <property type="match status" value="1"/>
</dbReference>
<comment type="caution">
    <text evidence="2">The sequence shown here is derived from an EMBL/GenBank/DDBJ whole genome shotgun (WGS) entry which is preliminary data.</text>
</comment>
<dbReference type="Pfam" id="PF00400">
    <property type="entry name" value="WD40"/>
    <property type="match status" value="1"/>
</dbReference>